<evidence type="ECO:0000256" key="1">
    <source>
        <dbReference type="SAM" id="MobiDB-lite"/>
    </source>
</evidence>
<feature type="region of interest" description="Disordered" evidence="1">
    <location>
        <begin position="1"/>
        <end position="36"/>
    </location>
</feature>
<dbReference type="EMBL" id="LXQA010825718">
    <property type="protein sequence ID" value="MCI72810.1"/>
    <property type="molecule type" value="Genomic_DNA"/>
</dbReference>
<dbReference type="Proteomes" id="UP000265520">
    <property type="component" value="Unassembled WGS sequence"/>
</dbReference>
<protein>
    <submittedName>
        <fullName evidence="2">Uncharacterized protein</fullName>
    </submittedName>
</protein>
<evidence type="ECO:0000313" key="2">
    <source>
        <dbReference type="EMBL" id="MCI72810.1"/>
    </source>
</evidence>
<keyword evidence="3" id="KW-1185">Reference proteome</keyword>
<name>A0A392UK99_9FABA</name>
<reference evidence="2 3" key="1">
    <citation type="journal article" date="2018" name="Front. Plant Sci.">
        <title>Red Clover (Trifolium pratense) and Zigzag Clover (T. medium) - A Picture of Genomic Similarities and Differences.</title>
        <authorList>
            <person name="Dluhosova J."/>
            <person name="Istvanek J."/>
            <person name="Nedelnik J."/>
            <person name="Repkova J."/>
        </authorList>
    </citation>
    <scope>NUCLEOTIDE SEQUENCE [LARGE SCALE GENOMIC DNA]</scope>
    <source>
        <strain evidence="3">cv. 10/8</strain>
        <tissue evidence="2">Leaf</tissue>
    </source>
</reference>
<feature type="compositionally biased region" description="Low complexity" evidence="1">
    <location>
        <begin position="1"/>
        <end position="20"/>
    </location>
</feature>
<dbReference type="AlphaFoldDB" id="A0A392UK99"/>
<comment type="caution">
    <text evidence="2">The sequence shown here is derived from an EMBL/GenBank/DDBJ whole genome shotgun (WGS) entry which is preliminary data.</text>
</comment>
<proteinExistence type="predicted"/>
<accession>A0A392UK99</accession>
<sequence length="36" mass="4259">MQQQGTQSIGQQQQQHTQWQKPPTEWYKCNADAAFH</sequence>
<evidence type="ECO:0000313" key="3">
    <source>
        <dbReference type="Proteomes" id="UP000265520"/>
    </source>
</evidence>
<organism evidence="2 3">
    <name type="scientific">Trifolium medium</name>
    <dbReference type="NCBI Taxonomy" id="97028"/>
    <lineage>
        <taxon>Eukaryota</taxon>
        <taxon>Viridiplantae</taxon>
        <taxon>Streptophyta</taxon>
        <taxon>Embryophyta</taxon>
        <taxon>Tracheophyta</taxon>
        <taxon>Spermatophyta</taxon>
        <taxon>Magnoliopsida</taxon>
        <taxon>eudicotyledons</taxon>
        <taxon>Gunneridae</taxon>
        <taxon>Pentapetalae</taxon>
        <taxon>rosids</taxon>
        <taxon>fabids</taxon>
        <taxon>Fabales</taxon>
        <taxon>Fabaceae</taxon>
        <taxon>Papilionoideae</taxon>
        <taxon>50 kb inversion clade</taxon>
        <taxon>NPAAA clade</taxon>
        <taxon>Hologalegina</taxon>
        <taxon>IRL clade</taxon>
        <taxon>Trifolieae</taxon>
        <taxon>Trifolium</taxon>
    </lineage>
</organism>
<feature type="non-terminal residue" evidence="2">
    <location>
        <position position="36"/>
    </location>
</feature>